<reference evidence="3" key="1">
    <citation type="journal article" date="2019" name="Int. J. Syst. Evol. Microbiol.">
        <title>The Global Catalogue of Microorganisms (GCM) 10K type strain sequencing project: providing services to taxonomists for standard genome sequencing and annotation.</title>
        <authorList>
            <consortium name="The Broad Institute Genomics Platform"/>
            <consortium name="The Broad Institute Genome Sequencing Center for Infectious Disease"/>
            <person name="Wu L."/>
            <person name="Ma J."/>
        </authorList>
    </citation>
    <scope>NUCLEOTIDE SEQUENCE [LARGE SCALE GENOMIC DNA]</scope>
    <source>
        <strain evidence="3">KCTC 42423</strain>
    </source>
</reference>
<evidence type="ECO:0000313" key="2">
    <source>
        <dbReference type="EMBL" id="MFD2590948.1"/>
    </source>
</evidence>
<comment type="caution">
    <text evidence="2">The sequence shown here is derived from an EMBL/GenBank/DDBJ whole genome shotgun (WGS) entry which is preliminary data.</text>
</comment>
<keyword evidence="3" id="KW-1185">Reference proteome</keyword>
<organism evidence="2 3">
    <name type="scientific">Aquimarina hainanensis</name>
    <dbReference type="NCBI Taxonomy" id="1578017"/>
    <lineage>
        <taxon>Bacteria</taxon>
        <taxon>Pseudomonadati</taxon>
        <taxon>Bacteroidota</taxon>
        <taxon>Flavobacteriia</taxon>
        <taxon>Flavobacteriales</taxon>
        <taxon>Flavobacteriaceae</taxon>
        <taxon>Aquimarina</taxon>
    </lineage>
</organism>
<proteinExistence type="predicted"/>
<protein>
    <recommendedName>
        <fullName evidence="4">Cytochrome c domain-containing protein</fullName>
    </recommendedName>
</protein>
<evidence type="ECO:0000313" key="3">
    <source>
        <dbReference type="Proteomes" id="UP001597459"/>
    </source>
</evidence>
<evidence type="ECO:0008006" key="4">
    <source>
        <dbReference type="Google" id="ProtNLM"/>
    </source>
</evidence>
<evidence type="ECO:0000256" key="1">
    <source>
        <dbReference type="SAM" id="Phobius"/>
    </source>
</evidence>
<accession>A0ABW5N9U2</accession>
<keyword evidence="1" id="KW-1133">Transmembrane helix</keyword>
<dbReference type="Proteomes" id="UP001597459">
    <property type="component" value="Unassembled WGS sequence"/>
</dbReference>
<name>A0ABW5N9U2_9FLAO</name>
<sequence length="108" mass="12654">MGNWKLKNSISLFFLISFIFIRIINFHTTSHLLFEDELAEQSCEYCHALSATERNVFLYTPTIPEIHPIAKKIPEVTTAYFAYISPVKKVRITDYYLNKPPPEKKHFS</sequence>
<dbReference type="EMBL" id="JBHULX010000013">
    <property type="protein sequence ID" value="MFD2590948.1"/>
    <property type="molecule type" value="Genomic_DNA"/>
</dbReference>
<dbReference type="RefSeq" id="WP_176027388.1">
    <property type="nucleotide sequence ID" value="NZ_JBHSJV010000001.1"/>
</dbReference>
<feature type="transmembrane region" description="Helical" evidence="1">
    <location>
        <begin position="12"/>
        <end position="34"/>
    </location>
</feature>
<gene>
    <name evidence="2" type="ORF">ACFSTE_08910</name>
</gene>
<keyword evidence="1" id="KW-0812">Transmembrane</keyword>
<keyword evidence="1" id="KW-0472">Membrane</keyword>